<dbReference type="GO" id="GO:0016787">
    <property type="term" value="F:hydrolase activity"/>
    <property type="evidence" value="ECO:0007669"/>
    <property type="project" value="UniProtKB-UniRule"/>
</dbReference>
<dbReference type="InterPro" id="IPR029052">
    <property type="entry name" value="Metallo-depent_PP-like"/>
</dbReference>
<keyword evidence="5" id="KW-1185">Reference proteome</keyword>
<evidence type="ECO:0000256" key="2">
    <source>
        <dbReference type="RuleBase" id="RU362039"/>
    </source>
</evidence>
<evidence type="ECO:0000259" key="3">
    <source>
        <dbReference type="Pfam" id="PF12850"/>
    </source>
</evidence>
<reference evidence="4 5" key="1">
    <citation type="submission" date="2018-06" db="EMBL/GenBank/DDBJ databases">
        <authorList>
            <consortium name="Pathogen Informatics"/>
            <person name="Doyle S."/>
        </authorList>
    </citation>
    <scope>NUCLEOTIDE SEQUENCE [LARGE SCALE GENOMIC DNA]</scope>
    <source>
        <strain evidence="4 5">NCTC4824</strain>
    </source>
</reference>
<accession>A0A2X4WDT5</accession>
<sequence length="170" mass="19056">MKLLVVSDSHGERNDLEQLNAKYLDDVDAMIHCGDSELAADDPTLQDFAVVAGNCDMDSRFPKELILEVDGSNIFVAHGHLHQIKSSLLSISYKAKEHHAKFVFFGHSHLLGAEMIEGTLFVNPGSISYPRGGNERSYAIIEKNQIEITVKFFNETHKELTHLTNTFEIE</sequence>
<dbReference type="RefSeq" id="WP_066137136.1">
    <property type="nucleotide sequence ID" value="NZ_CBCSGM010000001.1"/>
</dbReference>
<dbReference type="InterPro" id="IPR000979">
    <property type="entry name" value="Phosphodiesterase_MJ0936/Vps29"/>
</dbReference>
<dbReference type="KEGG" id="blen:NCTC4824_01516"/>
<dbReference type="Proteomes" id="UP000249134">
    <property type="component" value="Chromosome 1"/>
</dbReference>
<feature type="domain" description="Calcineurin-like phosphoesterase" evidence="3">
    <location>
        <begin position="1"/>
        <end position="142"/>
    </location>
</feature>
<dbReference type="Gene3D" id="3.60.21.10">
    <property type="match status" value="1"/>
</dbReference>
<evidence type="ECO:0000256" key="1">
    <source>
        <dbReference type="ARBA" id="ARBA00008950"/>
    </source>
</evidence>
<comment type="cofactor">
    <cofactor evidence="2">
        <name>a divalent metal cation</name>
        <dbReference type="ChEBI" id="CHEBI:60240"/>
    </cofactor>
</comment>
<keyword evidence="2" id="KW-0479">Metal-binding</keyword>
<dbReference type="InterPro" id="IPR041802">
    <property type="entry name" value="MPP_YfcE"/>
</dbReference>
<dbReference type="EMBL" id="LS483476">
    <property type="protein sequence ID" value="SQI55770.1"/>
    <property type="molecule type" value="Genomic_DNA"/>
</dbReference>
<dbReference type="GO" id="GO:0046872">
    <property type="term" value="F:metal ion binding"/>
    <property type="evidence" value="ECO:0007669"/>
    <property type="project" value="UniProtKB-KW"/>
</dbReference>
<comment type="similarity">
    <text evidence="1 2">Belongs to the metallophosphoesterase superfamily. YfcE family.</text>
</comment>
<protein>
    <recommendedName>
        <fullName evidence="2">Phosphoesterase</fullName>
        <ecNumber evidence="2">3.1.4.-</ecNumber>
    </recommendedName>
</protein>
<dbReference type="NCBIfam" id="TIGR00040">
    <property type="entry name" value="yfcE"/>
    <property type="match status" value="1"/>
</dbReference>
<name>A0A2X4WDT5_LEDLE</name>
<proteinExistence type="inferred from homology"/>
<organism evidence="4 5">
    <name type="scientific">Lederbergia lenta</name>
    <name type="common">Bacillus lentus</name>
    <dbReference type="NCBI Taxonomy" id="1467"/>
    <lineage>
        <taxon>Bacteria</taxon>
        <taxon>Bacillati</taxon>
        <taxon>Bacillota</taxon>
        <taxon>Bacilli</taxon>
        <taxon>Bacillales</taxon>
        <taxon>Bacillaceae</taxon>
        <taxon>Lederbergia</taxon>
    </lineage>
</organism>
<gene>
    <name evidence="4" type="ORF">NCTC4824_01516</name>
</gene>
<dbReference type="InterPro" id="IPR024654">
    <property type="entry name" value="Calcineurin-like_PHP_lpxH"/>
</dbReference>
<dbReference type="PANTHER" id="PTHR11124">
    <property type="entry name" value="VACUOLAR SORTING PROTEIN VPS29"/>
    <property type="match status" value="1"/>
</dbReference>
<dbReference type="STRING" id="1348624.GCA_001591545_00603"/>
<dbReference type="AlphaFoldDB" id="A0A2X4WDT5"/>
<dbReference type="Pfam" id="PF12850">
    <property type="entry name" value="Metallophos_2"/>
    <property type="match status" value="1"/>
</dbReference>
<keyword evidence="4" id="KW-0378">Hydrolase</keyword>
<dbReference type="CDD" id="cd00841">
    <property type="entry name" value="MPP_YfcE"/>
    <property type="match status" value="1"/>
</dbReference>
<dbReference type="EC" id="3.1.4.-" evidence="2"/>
<dbReference type="SUPFAM" id="SSF56300">
    <property type="entry name" value="Metallo-dependent phosphatases"/>
    <property type="match status" value="1"/>
</dbReference>
<evidence type="ECO:0000313" key="4">
    <source>
        <dbReference type="EMBL" id="SQI55770.1"/>
    </source>
</evidence>
<evidence type="ECO:0000313" key="5">
    <source>
        <dbReference type="Proteomes" id="UP000249134"/>
    </source>
</evidence>